<dbReference type="PROSITE" id="PS50011">
    <property type="entry name" value="PROTEIN_KINASE_DOM"/>
    <property type="match status" value="1"/>
</dbReference>
<feature type="chain" id="PRO_5046740561" description="Cysteine-rich receptor-like protein kinase 10" evidence="16">
    <location>
        <begin position="26"/>
        <end position="662"/>
    </location>
</feature>
<dbReference type="Gene3D" id="3.30.430.20">
    <property type="entry name" value="Gnk2 domain, C-X8-C-X2-C motif"/>
    <property type="match status" value="2"/>
</dbReference>
<evidence type="ECO:0008006" key="21">
    <source>
        <dbReference type="Google" id="ProtNLM"/>
    </source>
</evidence>
<reference evidence="19 20" key="1">
    <citation type="journal article" date="2021" name="BMC Genomics">
        <title>Datura genome reveals duplications of psychoactive alkaloid biosynthetic genes and high mutation rate following tissue culture.</title>
        <authorList>
            <person name="Rajewski A."/>
            <person name="Carter-House D."/>
            <person name="Stajich J."/>
            <person name="Litt A."/>
        </authorList>
    </citation>
    <scope>NUCLEOTIDE SEQUENCE [LARGE SCALE GENOMIC DNA]</scope>
    <source>
        <strain evidence="19">AR-01</strain>
    </source>
</reference>
<dbReference type="CDD" id="cd23509">
    <property type="entry name" value="Gnk2-like"/>
    <property type="match status" value="2"/>
</dbReference>
<dbReference type="CDD" id="cd14066">
    <property type="entry name" value="STKc_IRAK"/>
    <property type="match status" value="1"/>
</dbReference>
<dbReference type="Proteomes" id="UP000823775">
    <property type="component" value="Unassembled WGS sequence"/>
</dbReference>
<dbReference type="Pfam" id="PF01657">
    <property type="entry name" value="Stress-antifung"/>
    <property type="match status" value="2"/>
</dbReference>
<keyword evidence="4 15" id="KW-0812">Transmembrane</keyword>
<keyword evidence="10 15" id="KW-1133">Transmembrane helix</keyword>
<dbReference type="Gene3D" id="1.10.510.10">
    <property type="entry name" value="Transferase(Phosphotransferase) domain 1"/>
    <property type="match status" value="1"/>
</dbReference>
<evidence type="ECO:0000256" key="13">
    <source>
        <dbReference type="ARBA" id="ARBA00023180"/>
    </source>
</evidence>
<keyword evidence="5 16" id="KW-0732">Signal</keyword>
<dbReference type="InterPro" id="IPR038408">
    <property type="entry name" value="GNK2_sf"/>
</dbReference>
<evidence type="ECO:0000256" key="16">
    <source>
        <dbReference type="SAM" id="SignalP"/>
    </source>
</evidence>
<feature type="domain" description="Gnk2-homologous" evidence="18">
    <location>
        <begin position="29"/>
        <end position="135"/>
    </location>
</feature>
<comment type="caution">
    <text evidence="19">The sequence shown here is derived from an EMBL/GenBank/DDBJ whole genome shotgun (WGS) entry which is preliminary data.</text>
</comment>
<evidence type="ECO:0000259" key="17">
    <source>
        <dbReference type="PROSITE" id="PS50011"/>
    </source>
</evidence>
<keyword evidence="6" id="KW-0677">Repeat</keyword>
<keyword evidence="2" id="KW-0723">Serine/threonine-protein kinase</keyword>
<evidence type="ECO:0000256" key="2">
    <source>
        <dbReference type="ARBA" id="ARBA00022527"/>
    </source>
</evidence>
<keyword evidence="8" id="KW-0418">Kinase</keyword>
<evidence type="ECO:0000256" key="11">
    <source>
        <dbReference type="ARBA" id="ARBA00023136"/>
    </source>
</evidence>
<evidence type="ECO:0000256" key="15">
    <source>
        <dbReference type="SAM" id="Phobius"/>
    </source>
</evidence>
<evidence type="ECO:0000259" key="18">
    <source>
        <dbReference type="PROSITE" id="PS51473"/>
    </source>
</evidence>
<keyword evidence="12" id="KW-0675">Receptor</keyword>
<dbReference type="PANTHER" id="PTHR27002">
    <property type="entry name" value="RECEPTOR-LIKE SERINE/THREONINE-PROTEIN KINASE SD1-8"/>
    <property type="match status" value="1"/>
</dbReference>
<dbReference type="Pfam" id="PF07714">
    <property type="entry name" value="PK_Tyr_Ser-Thr"/>
    <property type="match status" value="1"/>
</dbReference>
<dbReference type="Gene3D" id="3.30.200.20">
    <property type="entry name" value="Phosphorylase Kinase, domain 1"/>
    <property type="match status" value="1"/>
</dbReference>
<organism evidence="19 20">
    <name type="scientific">Datura stramonium</name>
    <name type="common">Jimsonweed</name>
    <name type="synonym">Common thornapple</name>
    <dbReference type="NCBI Taxonomy" id="4076"/>
    <lineage>
        <taxon>Eukaryota</taxon>
        <taxon>Viridiplantae</taxon>
        <taxon>Streptophyta</taxon>
        <taxon>Embryophyta</taxon>
        <taxon>Tracheophyta</taxon>
        <taxon>Spermatophyta</taxon>
        <taxon>Magnoliopsida</taxon>
        <taxon>eudicotyledons</taxon>
        <taxon>Gunneridae</taxon>
        <taxon>Pentapetalae</taxon>
        <taxon>asterids</taxon>
        <taxon>lamiids</taxon>
        <taxon>Solanales</taxon>
        <taxon>Solanaceae</taxon>
        <taxon>Solanoideae</taxon>
        <taxon>Datureae</taxon>
        <taxon>Datura</taxon>
    </lineage>
</organism>
<evidence type="ECO:0000256" key="1">
    <source>
        <dbReference type="ARBA" id="ARBA00004167"/>
    </source>
</evidence>
<feature type="binding site" evidence="14">
    <location>
        <position position="366"/>
    </location>
    <ligand>
        <name>ATP</name>
        <dbReference type="ChEBI" id="CHEBI:30616"/>
    </ligand>
</feature>
<gene>
    <name evidence="19" type="ORF">HAX54_009392</name>
</gene>
<keyword evidence="13" id="KW-0325">Glycoprotein</keyword>
<feature type="transmembrane region" description="Helical" evidence="15">
    <location>
        <begin position="274"/>
        <end position="300"/>
    </location>
</feature>
<evidence type="ECO:0000313" key="19">
    <source>
        <dbReference type="EMBL" id="MCD7451028.1"/>
    </source>
</evidence>
<dbReference type="InterPro" id="IPR017441">
    <property type="entry name" value="Protein_kinase_ATP_BS"/>
</dbReference>
<evidence type="ECO:0000256" key="12">
    <source>
        <dbReference type="ARBA" id="ARBA00023170"/>
    </source>
</evidence>
<dbReference type="SUPFAM" id="SSF56112">
    <property type="entry name" value="Protein kinase-like (PK-like)"/>
    <property type="match status" value="1"/>
</dbReference>
<dbReference type="InterPro" id="IPR002902">
    <property type="entry name" value="GNK2"/>
</dbReference>
<keyword evidence="20" id="KW-1185">Reference proteome</keyword>
<evidence type="ECO:0000256" key="6">
    <source>
        <dbReference type="ARBA" id="ARBA00022737"/>
    </source>
</evidence>
<dbReference type="EMBL" id="JACEIK010000151">
    <property type="protein sequence ID" value="MCD7451028.1"/>
    <property type="molecule type" value="Genomic_DNA"/>
</dbReference>
<evidence type="ECO:0000256" key="8">
    <source>
        <dbReference type="ARBA" id="ARBA00022777"/>
    </source>
</evidence>
<dbReference type="InterPro" id="IPR001245">
    <property type="entry name" value="Ser-Thr/Tyr_kinase_cat_dom"/>
</dbReference>
<protein>
    <recommendedName>
        <fullName evidence="21">Cysteine-rich receptor-like protein kinase 10</fullName>
    </recommendedName>
</protein>
<name>A0ABS8RWF3_DATST</name>
<evidence type="ECO:0000256" key="4">
    <source>
        <dbReference type="ARBA" id="ARBA00022692"/>
    </source>
</evidence>
<evidence type="ECO:0000256" key="5">
    <source>
        <dbReference type="ARBA" id="ARBA00022729"/>
    </source>
</evidence>
<dbReference type="PANTHER" id="PTHR27002:SF1019">
    <property type="entry name" value="CYSTEINE-RICH RECEPTOR-LIKE PROTEIN KINASE 10"/>
    <property type="match status" value="1"/>
</dbReference>
<proteinExistence type="predicted"/>
<feature type="signal peptide" evidence="16">
    <location>
        <begin position="1"/>
        <end position="25"/>
    </location>
</feature>
<dbReference type="InterPro" id="IPR008271">
    <property type="entry name" value="Ser/Thr_kinase_AS"/>
</dbReference>
<sequence>MLNNFNNILRSFLFLCCIKAILINGQPNSAPALYCPDTPTYSANSTYSSNLNALLSSLSSNVSRPNGFYNTTVGNNGSDTTYGLFLCRGDVSPGDCQNCVSTAVRDVTSEGYCPNGKIAVLWFDKCLIRYSNQSLFGRETGLTFVNREIISESQRFRSVLQNAMDELLAVVAANGNNRSGKIFATKEANYSSVDRVYAFAQCIPDLSNSSCENCLRNAVGNFPTEAVRGSRVLLPSCNVRYETYPFYNVTASPPPPPPPVSSSPPPSPPGEGGIASGVIVAIVVPIAVSILLFIFGFCWIRRTSSQEFTVVEDMTGEISTAESLQYDLNTIRAATTNFSTDNRIGEGGFGVVYKGKLPNGQEIAVKRLSGSSGQGVEEFKNEIVLIAKLQHRNLVRLLGYCLEGDEKILVYEFVPNKSLDYFLFDREKQQQLDWSRRYKIIGGIARGLLYLHEDSRLRIIHRDLKASNILLDAEMNPKISDFGMARIFGVDQSEEITNRIVGTYGYMSPEYAMHGQYSVKSDVFSFGVLLLEIISGVKNSSFYQSDGAEDLISYVWKNWRDGTPLNIMDPTFAESYSRNEVIQCIHIGLLCVQEDVSERPTMETVVLMLNSYSVTMPAPQQPAFFFRSRTEMLTKELESDQSTTKSIPLSVNEVSITEMEPR</sequence>
<keyword evidence="7 14" id="KW-0547">Nucleotide-binding</keyword>
<evidence type="ECO:0000256" key="3">
    <source>
        <dbReference type="ARBA" id="ARBA00022679"/>
    </source>
</evidence>
<feature type="domain" description="Protein kinase" evidence="17">
    <location>
        <begin position="338"/>
        <end position="624"/>
    </location>
</feature>
<keyword evidence="3" id="KW-0808">Transferase</keyword>
<feature type="domain" description="Gnk2-homologous" evidence="18">
    <location>
        <begin position="138"/>
        <end position="246"/>
    </location>
</feature>
<dbReference type="InterPro" id="IPR000719">
    <property type="entry name" value="Prot_kinase_dom"/>
</dbReference>
<evidence type="ECO:0000256" key="14">
    <source>
        <dbReference type="PROSITE-ProRule" id="PRU10141"/>
    </source>
</evidence>
<evidence type="ECO:0000256" key="9">
    <source>
        <dbReference type="ARBA" id="ARBA00022840"/>
    </source>
</evidence>
<dbReference type="PROSITE" id="PS00107">
    <property type="entry name" value="PROTEIN_KINASE_ATP"/>
    <property type="match status" value="1"/>
</dbReference>
<dbReference type="SMART" id="SM00220">
    <property type="entry name" value="S_TKc"/>
    <property type="match status" value="1"/>
</dbReference>
<accession>A0ABS8RWF3</accession>
<keyword evidence="11 15" id="KW-0472">Membrane</keyword>
<comment type="subcellular location">
    <subcellularLocation>
        <location evidence="1">Membrane</location>
        <topology evidence="1">Single-pass membrane protein</topology>
    </subcellularLocation>
</comment>
<keyword evidence="9 14" id="KW-0067">ATP-binding</keyword>
<evidence type="ECO:0000313" key="20">
    <source>
        <dbReference type="Proteomes" id="UP000823775"/>
    </source>
</evidence>
<dbReference type="InterPro" id="IPR011009">
    <property type="entry name" value="Kinase-like_dom_sf"/>
</dbReference>
<evidence type="ECO:0000256" key="10">
    <source>
        <dbReference type="ARBA" id="ARBA00022989"/>
    </source>
</evidence>
<evidence type="ECO:0000256" key="7">
    <source>
        <dbReference type="ARBA" id="ARBA00022741"/>
    </source>
</evidence>
<dbReference type="PROSITE" id="PS51473">
    <property type="entry name" value="GNK2"/>
    <property type="match status" value="2"/>
</dbReference>
<dbReference type="PROSITE" id="PS00108">
    <property type="entry name" value="PROTEIN_KINASE_ST"/>
    <property type="match status" value="1"/>
</dbReference>